<keyword evidence="4 7" id="KW-0808">Transferase</keyword>
<evidence type="ECO:0000256" key="5">
    <source>
        <dbReference type="ARBA" id="ARBA00022691"/>
    </source>
</evidence>
<comment type="similarity">
    <text evidence="7">Belongs to the class I-like SAM-binding methyltransferase superfamily. rRNA adenine N(6)-methyltransferase family. RsmA subfamily.</text>
</comment>
<dbReference type="InterPro" id="IPR001737">
    <property type="entry name" value="KsgA/Erm"/>
</dbReference>
<keyword evidence="11" id="KW-1185">Reference proteome</keyword>
<feature type="domain" description="Ribosomal RNA adenine methylase transferase N-terminal" evidence="9">
    <location>
        <begin position="16"/>
        <end position="176"/>
    </location>
</feature>
<evidence type="ECO:0000256" key="4">
    <source>
        <dbReference type="ARBA" id="ARBA00022679"/>
    </source>
</evidence>
<dbReference type="SUPFAM" id="SSF53335">
    <property type="entry name" value="S-adenosyl-L-methionine-dependent methyltransferases"/>
    <property type="match status" value="1"/>
</dbReference>
<dbReference type="InterPro" id="IPR029063">
    <property type="entry name" value="SAM-dependent_MTases_sf"/>
</dbReference>
<comment type="subcellular location">
    <subcellularLocation>
        <location evidence="7">Cytoplasm</location>
    </subcellularLocation>
</comment>
<feature type="binding site" evidence="7 8">
    <location>
        <position position="36"/>
    </location>
    <ligand>
        <name>S-adenosyl-L-methionine</name>
        <dbReference type="ChEBI" id="CHEBI:59789"/>
    </ligand>
</feature>
<protein>
    <recommendedName>
        <fullName evidence="7">Probable ribosomal RNA small subunit methyltransferase A</fullName>
        <ecNumber evidence="7">2.1.1.-</ecNumber>
    </recommendedName>
    <alternativeName>
        <fullName evidence="7">16S rRNA dimethyladenosine transferase</fullName>
    </alternativeName>
    <alternativeName>
        <fullName evidence="7">16S rRNA dimethylase</fullName>
    </alternativeName>
    <alternativeName>
        <fullName evidence="7">S-adenosylmethionine-6-N',N'-adenosyl(rRNA) dimethyltransferase</fullName>
    </alternativeName>
</protein>
<organism evidence="10 11">
    <name type="scientific">Candidatus Methanoperedens nitratireducens</name>
    <dbReference type="NCBI Taxonomy" id="1392998"/>
    <lineage>
        <taxon>Archaea</taxon>
        <taxon>Methanobacteriati</taxon>
        <taxon>Methanobacteriota</taxon>
        <taxon>Stenosarchaea group</taxon>
        <taxon>Methanomicrobia</taxon>
        <taxon>Methanosarcinales</taxon>
        <taxon>ANME-2 cluster</taxon>
        <taxon>Candidatus Methanoperedentaceae</taxon>
        <taxon>Candidatus Methanoperedens</taxon>
    </lineage>
</organism>
<gene>
    <name evidence="7 10" type="primary">rsmA</name>
    <name evidence="7" type="synonym">ksgA</name>
    <name evidence="10" type="ORF">MNV_210022</name>
</gene>
<feature type="binding site" evidence="7 8">
    <location>
        <position position="78"/>
    </location>
    <ligand>
        <name>S-adenosyl-L-methionine</name>
        <dbReference type="ChEBI" id="CHEBI:59789"/>
    </ligand>
</feature>
<dbReference type="Gene3D" id="3.40.50.150">
    <property type="entry name" value="Vaccinia Virus protein VP39"/>
    <property type="match status" value="1"/>
</dbReference>
<evidence type="ECO:0000256" key="3">
    <source>
        <dbReference type="ARBA" id="ARBA00022603"/>
    </source>
</evidence>
<proteinExistence type="inferred from homology"/>
<dbReference type="Gene3D" id="1.10.8.100">
    <property type="entry name" value="Ribosomal RNA adenine dimethylase-like, domain 2"/>
    <property type="match status" value="1"/>
</dbReference>
<evidence type="ECO:0000256" key="7">
    <source>
        <dbReference type="HAMAP-Rule" id="MF_00607"/>
    </source>
</evidence>
<dbReference type="PROSITE" id="PS01131">
    <property type="entry name" value="RRNA_A_DIMETH"/>
    <property type="match status" value="1"/>
</dbReference>
<dbReference type="Proteomes" id="UP000218615">
    <property type="component" value="Unassembled WGS sequence"/>
</dbReference>
<dbReference type="AlphaFoldDB" id="A0A284VNQ4"/>
<dbReference type="PROSITE" id="PS51689">
    <property type="entry name" value="SAM_RNA_A_N6_MT"/>
    <property type="match status" value="1"/>
</dbReference>
<dbReference type="OrthoDB" id="9883at2157"/>
<dbReference type="HAMAP" id="MF_00607">
    <property type="entry name" value="16SrRNA_methyltr_A"/>
    <property type="match status" value="1"/>
</dbReference>
<dbReference type="EC" id="2.1.1.-" evidence="7"/>
<keyword evidence="6 7" id="KW-0694">RNA-binding</keyword>
<dbReference type="STRING" id="1392998.ANME2D_01354"/>
<dbReference type="GO" id="GO:0005737">
    <property type="term" value="C:cytoplasm"/>
    <property type="evidence" value="ECO:0007669"/>
    <property type="project" value="UniProtKB-SubCell"/>
</dbReference>
<dbReference type="SMART" id="SM00650">
    <property type="entry name" value="rADc"/>
    <property type="match status" value="1"/>
</dbReference>
<dbReference type="PANTHER" id="PTHR11727:SF7">
    <property type="entry name" value="DIMETHYLADENOSINE TRANSFERASE-RELATED"/>
    <property type="match status" value="1"/>
</dbReference>
<dbReference type="CDD" id="cd02440">
    <property type="entry name" value="AdoMet_MTases"/>
    <property type="match status" value="1"/>
</dbReference>
<dbReference type="InterPro" id="IPR011530">
    <property type="entry name" value="rRNA_adenine_dimethylase"/>
</dbReference>
<dbReference type="Pfam" id="PF00398">
    <property type="entry name" value="RrnaAD"/>
    <property type="match status" value="1"/>
</dbReference>
<dbReference type="InterPro" id="IPR020596">
    <property type="entry name" value="rRNA_Ade_Mease_Trfase_CS"/>
</dbReference>
<keyword evidence="1 7" id="KW-0963">Cytoplasm</keyword>
<feature type="binding site" evidence="7 8">
    <location>
        <position position="11"/>
    </location>
    <ligand>
        <name>S-adenosyl-L-methionine</name>
        <dbReference type="ChEBI" id="CHEBI:59789"/>
    </ligand>
</feature>
<keyword evidence="5 7" id="KW-0949">S-adenosyl-L-methionine</keyword>
<evidence type="ECO:0000313" key="11">
    <source>
        <dbReference type="Proteomes" id="UP000218615"/>
    </source>
</evidence>
<evidence type="ECO:0000256" key="8">
    <source>
        <dbReference type="PROSITE-ProRule" id="PRU01026"/>
    </source>
</evidence>
<evidence type="ECO:0000256" key="2">
    <source>
        <dbReference type="ARBA" id="ARBA00022552"/>
    </source>
</evidence>
<dbReference type="NCBIfam" id="TIGR00755">
    <property type="entry name" value="ksgA"/>
    <property type="match status" value="1"/>
</dbReference>
<dbReference type="EMBL" id="FZMP01000124">
    <property type="protein sequence ID" value="SNQ60915.1"/>
    <property type="molecule type" value="Genomic_DNA"/>
</dbReference>
<evidence type="ECO:0000256" key="1">
    <source>
        <dbReference type="ARBA" id="ARBA00022490"/>
    </source>
</evidence>
<keyword evidence="2 7" id="KW-0698">rRNA processing</keyword>
<dbReference type="InterPro" id="IPR023165">
    <property type="entry name" value="rRNA_Ade_diMease-like_C"/>
</dbReference>
<feature type="binding site" evidence="7 8">
    <location>
        <position position="57"/>
    </location>
    <ligand>
        <name>S-adenosyl-L-methionine</name>
        <dbReference type="ChEBI" id="CHEBI:59789"/>
    </ligand>
</feature>
<keyword evidence="3 7" id="KW-0489">Methyltransferase</keyword>
<feature type="binding site" evidence="7 8">
    <location>
        <position position="9"/>
    </location>
    <ligand>
        <name>S-adenosyl-L-methionine</name>
        <dbReference type="ChEBI" id="CHEBI:59789"/>
    </ligand>
</feature>
<dbReference type="PANTHER" id="PTHR11727">
    <property type="entry name" value="DIMETHYLADENOSINE TRANSFERASE"/>
    <property type="match status" value="1"/>
</dbReference>
<accession>A0A284VNQ4</accession>
<evidence type="ECO:0000259" key="9">
    <source>
        <dbReference type="SMART" id="SM00650"/>
    </source>
</evidence>
<dbReference type="InterPro" id="IPR020598">
    <property type="entry name" value="rRNA_Ade_methylase_Trfase_N"/>
</dbReference>
<feature type="binding site" evidence="7 8">
    <location>
        <position position="93"/>
    </location>
    <ligand>
        <name>S-adenosyl-L-methionine</name>
        <dbReference type="ChEBI" id="CHEBI:59789"/>
    </ligand>
</feature>
<evidence type="ECO:0000256" key="6">
    <source>
        <dbReference type="ARBA" id="ARBA00022884"/>
    </source>
</evidence>
<name>A0A284VNQ4_9EURY</name>
<dbReference type="GO" id="GO:0000179">
    <property type="term" value="F:rRNA (adenine-N6,N6-)-dimethyltransferase activity"/>
    <property type="evidence" value="ECO:0007669"/>
    <property type="project" value="UniProtKB-UniRule"/>
</dbReference>
<evidence type="ECO:0000313" key="10">
    <source>
        <dbReference type="EMBL" id="SNQ60915.1"/>
    </source>
</evidence>
<comment type="function">
    <text evidence="7">Specifically dimethylates two adjacent adenosines in the loop of a conserved hairpin near the 3'-end of 16S rRNA in the 30S particle. May play a critical role in biogenesis of 30S subunits.</text>
</comment>
<sequence>MKLYKRDQHFLIDKRILGRIVEYGKLNSSDTVLEIGAGYGNLTGELAGKAGKVIAIEADPELAASLNRWENVEVLTGDALKIEFPPFNKVISNLPYSISSPVTFKLLQHKFDFGILMYQYEFAKRMAALPGSEDYGRLSITVRYYAGVEMLETVPKSAFSTQPQVRSAIVKLTPRPPPYKVKDEEFFMKFITAAFSQRRKKLRNAIINNAGLLGINDAKEAVEKLPREMLERRPETLSAEEFAQLADILLS</sequence>
<reference evidence="11" key="1">
    <citation type="submission" date="2017-06" db="EMBL/GenBank/DDBJ databases">
        <authorList>
            <person name="Cremers G."/>
        </authorList>
    </citation>
    <scope>NUCLEOTIDE SEQUENCE [LARGE SCALE GENOMIC DNA]</scope>
</reference>
<dbReference type="GO" id="GO:0003723">
    <property type="term" value="F:RNA binding"/>
    <property type="evidence" value="ECO:0007669"/>
    <property type="project" value="UniProtKB-UniRule"/>
</dbReference>